<feature type="region of interest" description="Disordered" evidence="1">
    <location>
        <begin position="78"/>
        <end position="109"/>
    </location>
</feature>
<evidence type="ECO:0000256" key="1">
    <source>
        <dbReference type="SAM" id="MobiDB-lite"/>
    </source>
</evidence>
<reference evidence="2" key="1">
    <citation type="submission" date="2020-08" db="EMBL/GenBank/DDBJ databases">
        <title>Genome sequencing and assembly of the red palm weevil Rhynchophorus ferrugineus.</title>
        <authorList>
            <person name="Dias G.B."/>
            <person name="Bergman C.M."/>
            <person name="Manee M."/>
        </authorList>
    </citation>
    <scope>NUCLEOTIDE SEQUENCE</scope>
    <source>
        <strain evidence="2">AA-2017</strain>
        <tissue evidence="2">Whole larva</tissue>
    </source>
</reference>
<comment type="caution">
    <text evidence="2">The sequence shown here is derived from an EMBL/GenBank/DDBJ whole genome shotgun (WGS) entry which is preliminary data.</text>
</comment>
<evidence type="ECO:0000313" key="3">
    <source>
        <dbReference type="Proteomes" id="UP000625711"/>
    </source>
</evidence>
<organism evidence="2 3">
    <name type="scientific">Rhynchophorus ferrugineus</name>
    <name type="common">Red palm weevil</name>
    <name type="synonym">Curculio ferrugineus</name>
    <dbReference type="NCBI Taxonomy" id="354439"/>
    <lineage>
        <taxon>Eukaryota</taxon>
        <taxon>Metazoa</taxon>
        <taxon>Ecdysozoa</taxon>
        <taxon>Arthropoda</taxon>
        <taxon>Hexapoda</taxon>
        <taxon>Insecta</taxon>
        <taxon>Pterygota</taxon>
        <taxon>Neoptera</taxon>
        <taxon>Endopterygota</taxon>
        <taxon>Coleoptera</taxon>
        <taxon>Polyphaga</taxon>
        <taxon>Cucujiformia</taxon>
        <taxon>Curculionidae</taxon>
        <taxon>Dryophthorinae</taxon>
        <taxon>Rhynchophorus</taxon>
    </lineage>
</organism>
<accession>A0A834HW00</accession>
<gene>
    <name evidence="2" type="ORF">GWI33_018600</name>
</gene>
<proteinExistence type="predicted"/>
<dbReference type="Proteomes" id="UP000625711">
    <property type="component" value="Unassembled WGS sequence"/>
</dbReference>
<name>A0A834HW00_RHYFE</name>
<protein>
    <submittedName>
        <fullName evidence="2">Uncharacterized protein</fullName>
    </submittedName>
</protein>
<dbReference type="AlphaFoldDB" id="A0A834HW00"/>
<keyword evidence="3" id="KW-1185">Reference proteome</keyword>
<feature type="compositionally biased region" description="Polar residues" evidence="1">
    <location>
        <begin position="84"/>
        <end position="93"/>
    </location>
</feature>
<evidence type="ECO:0000313" key="2">
    <source>
        <dbReference type="EMBL" id="KAF7268234.1"/>
    </source>
</evidence>
<dbReference type="EMBL" id="JAACXV010014337">
    <property type="protein sequence ID" value="KAF7268234.1"/>
    <property type="molecule type" value="Genomic_DNA"/>
</dbReference>
<sequence length="109" mass="12483">MREKSKNSSGPSLYIKRANLQNISSVSSSFKHFDGGSENTDKNVYQIPTNSKDIGTLDRNFFTKTNFNYENHLMITDYQEDQNESNSNKSNTLESKEKEAISQLESILY</sequence>
<dbReference type="OrthoDB" id="10495941at2759"/>